<evidence type="ECO:0000313" key="1">
    <source>
        <dbReference type="EMBL" id="QHT93945.1"/>
    </source>
</evidence>
<reference evidence="1" key="1">
    <citation type="journal article" date="2020" name="Nature">
        <title>Giant virus diversity and host interactions through global metagenomics.</title>
        <authorList>
            <person name="Schulz F."/>
            <person name="Roux S."/>
            <person name="Paez-Espino D."/>
            <person name="Jungbluth S."/>
            <person name="Walsh D.A."/>
            <person name="Denef V.J."/>
            <person name="McMahon K.D."/>
            <person name="Konstantinidis K.T."/>
            <person name="Eloe-Fadrosh E.A."/>
            <person name="Kyrpides N.C."/>
            <person name="Woyke T."/>
        </authorList>
    </citation>
    <scope>NUCLEOTIDE SEQUENCE</scope>
    <source>
        <strain evidence="1">GVMAG-M-3300024258-14</strain>
    </source>
</reference>
<proteinExistence type="predicted"/>
<protein>
    <submittedName>
        <fullName evidence="1">Uncharacterized protein</fullName>
    </submittedName>
</protein>
<sequence length="278" mass="32642">MSEKKKKIRLVLDNRPILNANERADLLNKVIFGGGEKTCKFCNKTYKSSAHLEKHTLLCKLMCDMATENMTVVDDIPSPRSMYIMLLELANKYKNLEEKYDHLNKWVVKKKKKINLAEWLNDHVEKPACNNYMSYFDDNFEVTLTDIDILFDSNYNDFFNIILQNMDLNNGPIVGFSDKANTIYGFEENKWCELTKTQLSSLFFRCKKTIFSKAFELKTLKKDDIAKCNKLEAKFDRLMMKLINAEMSDGGLYNKLRLCLYNRIKKDIKNIVEYDLEF</sequence>
<dbReference type="EMBL" id="MN740211">
    <property type="protein sequence ID" value="QHT93945.1"/>
    <property type="molecule type" value="Genomic_DNA"/>
</dbReference>
<organism evidence="1">
    <name type="scientific">viral metagenome</name>
    <dbReference type="NCBI Taxonomy" id="1070528"/>
    <lineage>
        <taxon>unclassified sequences</taxon>
        <taxon>metagenomes</taxon>
        <taxon>organismal metagenomes</taxon>
    </lineage>
</organism>
<accession>A0A6C0IN66</accession>
<name>A0A6C0IN66_9ZZZZ</name>
<dbReference type="AlphaFoldDB" id="A0A6C0IN66"/>